<evidence type="ECO:0000313" key="2">
    <source>
        <dbReference type="EMBL" id="GFH27774.1"/>
    </source>
</evidence>
<sequence length="198" mass="21196">PNAKRLCWGIAATPYTSRVVYPGGTYLAADSRVREVDVPPPSDAHQPLELPSPRMPDRGTWRAGQLVSPCCRTSVTGGIIPGVVQEAMRSRSSGPLQLPGGQRPTHTRLVLHCPGQTVRSQQLTQHIPATSSARAGQHAFTPTPKEVRPAGPMQMGLSSAPVGNKLLPLPRPVRQRARGQPSHQGPLLPPILTGFEDT</sequence>
<proteinExistence type="predicted"/>
<evidence type="ECO:0000313" key="3">
    <source>
        <dbReference type="Proteomes" id="UP000485058"/>
    </source>
</evidence>
<dbReference type="AlphaFoldDB" id="A0A6A0A5K4"/>
<keyword evidence="3" id="KW-1185">Reference proteome</keyword>
<reference evidence="2 3" key="1">
    <citation type="submission" date="2020-02" db="EMBL/GenBank/DDBJ databases">
        <title>Draft genome sequence of Haematococcus lacustris strain NIES-144.</title>
        <authorList>
            <person name="Morimoto D."/>
            <person name="Nakagawa S."/>
            <person name="Yoshida T."/>
            <person name="Sawayama S."/>
        </authorList>
    </citation>
    <scope>NUCLEOTIDE SEQUENCE [LARGE SCALE GENOMIC DNA]</scope>
    <source>
        <strain evidence="2 3">NIES-144</strain>
    </source>
</reference>
<protein>
    <submittedName>
        <fullName evidence="2">Uncharacterized protein</fullName>
    </submittedName>
</protein>
<feature type="non-terminal residue" evidence="2">
    <location>
        <position position="198"/>
    </location>
</feature>
<feature type="region of interest" description="Disordered" evidence="1">
    <location>
        <begin position="175"/>
        <end position="198"/>
    </location>
</feature>
<dbReference type="Proteomes" id="UP000485058">
    <property type="component" value="Unassembled WGS sequence"/>
</dbReference>
<feature type="non-terminal residue" evidence="2">
    <location>
        <position position="1"/>
    </location>
</feature>
<gene>
    <name evidence="2" type="ORF">HaLaN_26153</name>
</gene>
<organism evidence="2 3">
    <name type="scientific">Haematococcus lacustris</name>
    <name type="common">Green alga</name>
    <name type="synonym">Haematococcus pluvialis</name>
    <dbReference type="NCBI Taxonomy" id="44745"/>
    <lineage>
        <taxon>Eukaryota</taxon>
        <taxon>Viridiplantae</taxon>
        <taxon>Chlorophyta</taxon>
        <taxon>core chlorophytes</taxon>
        <taxon>Chlorophyceae</taxon>
        <taxon>CS clade</taxon>
        <taxon>Chlamydomonadales</taxon>
        <taxon>Haematococcaceae</taxon>
        <taxon>Haematococcus</taxon>
    </lineage>
</organism>
<name>A0A6A0A5K4_HAELA</name>
<accession>A0A6A0A5K4</accession>
<comment type="caution">
    <text evidence="2">The sequence shown here is derived from an EMBL/GenBank/DDBJ whole genome shotgun (WGS) entry which is preliminary data.</text>
</comment>
<evidence type="ECO:0000256" key="1">
    <source>
        <dbReference type="SAM" id="MobiDB-lite"/>
    </source>
</evidence>
<dbReference type="EMBL" id="BLLF01003614">
    <property type="protein sequence ID" value="GFH27774.1"/>
    <property type="molecule type" value="Genomic_DNA"/>
</dbReference>
<feature type="region of interest" description="Disordered" evidence="1">
    <location>
        <begin position="131"/>
        <end position="150"/>
    </location>
</feature>